<dbReference type="Proteomes" id="UP000324091">
    <property type="component" value="Chromosome 15"/>
</dbReference>
<keyword evidence="1 11" id="KW-0479">Metal-binding</keyword>
<dbReference type="PANTHER" id="PTHR10819:SF3">
    <property type="entry name" value="PHOSPHOTRIESTERASE-RELATED PROTEIN"/>
    <property type="match status" value="1"/>
</dbReference>
<keyword evidence="14" id="KW-1185">Reference proteome</keyword>
<dbReference type="AlphaFoldDB" id="A0A5C6P2I5"/>
<dbReference type="Pfam" id="PF02126">
    <property type="entry name" value="PTE"/>
    <property type="match status" value="1"/>
</dbReference>
<dbReference type="SUPFAM" id="SSF51556">
    <property type="entry name" value="Metallo-dependent hydrolases"/>
    <property type="match status" value="1"/>
</dbReference>
<evidence type="ECO:0000256" key="12">
    <source>
        <dbReference type="PROSITE-ProRule" id="PRU00679"/>
    </source>
</evidence>
<comment type="catalytic activity">
    <reaction evidence="4">
        <text>N-acetyl-L-leucine + H2O = L-leucine + acetate</text>
        <dbReference type="Rhea" id="RHEA:81115"/>
        <dbReference type="ChEBI" id="CHEBI:15377"/>
        <dbReference type="ChEBI" id="CHEBI:30089"/>
        <dbReference type="ChEBI" id="CHEBI:57427"/>
        <dbReference type="ChEBI" id="CHEBI:58270"/>
    </reaction>
    <physiologicalReaction direction="left-to-right" evidence="4">
        <dbReference type="Rhea" id="RHEA:81116"/>
    </physiologicalReaction>
</comment>
<dbReference type="PANTHER" id="PTHR10819">
    <property type="entry name" value="PHOSPHOTRIESTERASE-RELATED"/>
    <property type="match status" value="1"/>
</dbReference>
<evidence type="ECO:0000256" key="6">
    <source>
        <dbReference type="ARBA" id="ARBA00048664"/>
    </source>
</evidence>
<evidence type="ECO:0000256" key="2">
    <source>
        <dbReference type="ARBA" id="ARBA00022801"/>
    </source>
</evidence>
<proteinExistence type="inferred from homology"/>
<gene>
    <name evidence="13" type="ORF">D4764_15G0011590</name>
</gene>
<feature type="binding site" evidence="11">
    <location>
        <position position="201"/>
    </location>
    <ligand>
        <name>a divalent metal cation</name>
        <dbReference type="ChEBI" id="CHEBI:60240"/>
        <label>2</label>
    </ligand>
</feature>
<evidence type="ECO:0000256" key="3">
    <source>
        <dbReference type="ARBA" id="ARBA00047442"/>
    </source>
</evidence>
<comment type="caution">
    <text evidence="13">The sequence shown here is derived from an EMBL/GenBank/DDBJ whole genome shotgun (WGS) entry which is preliminary data.</text>
</comment>
<dbReference type="GO" id="GO:0008270">
    <property type="term" value="F:zinc ion binding"/>
    <property type="evidence" value="ECO:0007669"/>
    <property type="project" value="InterPro"/>
</dbReference>
<sequence>MSNLSGKVQTVLGLVDPEQLGKTLTHEHLTMSFECCYHPPPSGDKAVAENPFQMQHMHWLRQNPYSCHENLLLLQENAAVREELLAYRKAGGGAIVENTTTGIQRDLPTLKQLSKDTGVHIIAGAGYYVDCTHTEDTKRMSVEKLSDIIVSEVLHGADGTDIRCGVIGEIGTCWPITDSEKKVLKATANAQSQLGCPVIIHPGRNPAAPAEVVRILQEAGGDISKTVMSHLDRTIFDEGELLEFAKLGSYLEYDLFGMEMLNYPYNTEVDMPSDSQRVKTLAFLVKEGYEDMIVVAHDIHTKNRLTKFGGHGYSHILKNIVPKMLRRGISQRQVDKILIDNPKQWLAFK</sequence>
<protein>
    <recommendedName>
        <fullName evidence="8">N-acetyltaurine hydrolase</fullName>
    </recommendedName>
    <alternativeName>
        <fullName evidence="9">Phosphotriesterase-related protein</fullName>
    </alternativeName>
</protein>
<evidence type="ECO:0000313" key="14">
    <source>
        <dbReference type="Proteomes" id="UP000324091"/>
    </source>
</evidence>
<comment type="catalytic activity">
    <reaction evidence="5">
        <text>N-propanoyltaurine + H2O = propanoate + taurine</text>
        <dbReference type="Rhea" id="RHEA:81111"/>
        <dbReference type="ChEBI" id="CHEBI:15377"/>
        <dbReference type="ChEBI" id="CHEBI:17272"/>
        <dbReference type="ChEBI" id="CHEBI:231795"/>
        <dbReference type="ChEBI" id="CHEBI:507393"/>
    </reaction>
    <physiologicalReaction direction="left-to-right" evidence="5">
        <dbReference type="Rhea" id="RHEA:81112"/>
    </physiologicalReaction>
</comment>
<dbReference type="Gene3D" id="3.20.20.140">
    <property type="entry name" value="Metal-dependent hydrolases"/>
    <property type="match status" value="1"/>
</dbReference>
<evidence type="ECO:0000256" key="9">
    <source>
        <dbReference type="ARBA" id="ARBA00049821"/>
    </source>
</evidence>
<comment type="caution">
    <text evidence="12">Lacks conserved residue(s) required for the propagation of feature annotation.</text>
</comment>
<dbReference type="PROSITE" id="PS01322">
    <property type="entry name" value="PHOSPHOTRIESTERASE_1"/>
    <property type="match status" value="1"/>
</dbReference>
<evidence type="ECO:0000256" key="10">
    <source>
        <dbReference type="ARBA" id="ARBA00093204"/>
    </source>
</evidence>
<feature type="binding site" evidence="11">
    <location>
        <position position="298"/>
    </location>
    <ligand>
        <name>a divalent metal cation</name>
        <dbReference type="ChEBI" id="CHEBI:60240"/>
        <label>1</label>
    </ligand>
</feature>
<reference evidence="13 14" key="1">
    <citation type="submission" date="2019-04" db="EMBL/GenBank/DDBJ databases">
        <title>Chromosome genome assembly for Takifugu flavidus.</title>
        <authorList>
            <person name="Xiao S."/>
        </authorList>
    </citation>
    <scope>NUCLEOTIDE SEQUENCE [LARGE SCALE GENOMIC DNA]</scope>
    <source>
        <strain evidence="13">HTHZ2018</strain>
        <tissue evidence="13">Muscle</tissue>
    </source>
</reference>
<evidence type="ECO:0000256" key="11">
    <source>
        <dbReference type="PIRSR" id="PIRSR601559-52"/>
    </source>
</evidence>
<dbReference type="EMBL" id="RHFK02000007">
    <property type="protein sequence ID" value="TWW73763.1"/>
    <property type="molecule type" value="Genomic_DNA"/>
</dbReference>
<evidence type="ECO:0000256" key="7">
    <source>
        <dbReference type="ARBA" id="ARBA00049044"/>
    </source>
</evidence>
<dbReference type="PROSITE" id="PS51347">
    <property type="entry name" value="PHOSPHOTRIESTERASE_2"/>
    <property type="match status" value="1"/>
</dbReference>
<comment type="catalytic activity">
    <reaction evidence="7">
        <text>N-acetyltaurine + H2O = taurine + acetate</text>
        <dbReference type="Rhea" id="RHEA:81107"/>
        <dbReference type="ChEBI" id="CHEBI:15377"/>
        <dbReference type="ChEBI" id="CHEBI:30089"/>
        <dbReference type="ChEBI" id="CHEBI:133737"/>
        <dbReference type="ChEBI" id="CHEBI:507393"/>
    </reaction>
    <physiologicalReaction direction="left-to-right" evidence="7">
        <dbReference type="Rhea" id="RHEA:81108"/>
    </physiologicalReaction>
</comment>
<evidence type="ECO:0000256" key="8">
    <source>
        <dbReference type="ARBA" id="ARBA00049742"/>
    </source>
</evidence>
<feature type="binding site" evidence="11">
    <location>
        <position position="230"/>
    </location>
    <ligand>
        <name>a divalent metal cation</name>
        <dbReference type="ChEBI" id="CHEBI:60240"/>
        <label>2</label>
    </ligand>
</feature>
<organism evidence="13 14">
    <name type="scientific">Takifugu flavidus</name>
    <name type="common">sansaifugu</name>
    <dbReference type="NCBI Taxonomy" id="433684"/>
    <lineage>
        <taxon>Eukaryota</taxon>
        <taxon>Metazoa</taxon>
        <taxon>Chordata</taxon>
        <taxon>Craniata</taxon>
        <taxon>Vertebrata</taxon>
        <taxon>Euteleostomi</taxon>
        <taxon>Actinopterygii</taxon>
        <taxon>Neopterygii</taxon>
        <taxon>Teleostei</taxon>
        <taxon>Neoteleostei</taxon>
        <taxon>Acanthomorphata</taxon>
        <taxon>Eupercaria</taxon>
        <taxon>Tetraodontiformes</taxon>
        <taxon>Tetradontoidea</taxon>
        <taxon>Tetraodontidae</taxon>
        <taxon>Takifugu</taxon>
    </lineage>
</organism>
<comment type="catalytic activity">
    <reaction evidence="10">
        <text>N-acetyl-L-methionine + H2O = L-methionine + acetate</text>
        <dbReference type="Rhea" id="RHEA:67440"/>
        <dbReference type="ChEBI" id="CHEBI:15377"/>
        <dbReference type="ChEBI" id="CHEBI:30089"/>
        <dbReference type="ChEBI" id="CHEBI:57844"/>
        <dbReference type="ChEBI" id="CHEBI:71670"/>
    </reaction>
    <physiologicalReaction direction="left-to-right" evidence="10">
        <dbReference type="Rhea" id="RHEA:67441"/>
    </physiologicalReaction>
</comment>
<evidence type="ECO:0000256" key="4">
    <source>
        <dbReference type="ARBA" id="ARBA00047923"/>
    </source>
</evidence>
<feature type="binding site" evidence="11">
    <location>
        <position position="28"/>
    </location>
    <ligand>
        <name>a divalent metal cation</name>
        <dbReference type="ChEBI" id="CHEBI:60240"/>
        <label>1</label>
    </ligand>
</feature>
<accession>A0A5C6P2I5</accession>
<dbReference type="CDD" id="cd00530">
    <property type="entry name" value="PTE"/>
    <property type="match status" value="1"/>
</dbReference>
<name>A0A5C6P2I5_9TELE</name>
<comment type="catalytic activity">
    <reaction evidence="6">
        <text>N-acetyl-L-valine + H2O = L-valine + acetate</text>
        <dbReference type="Rhea" id="RHEA:81123"/>
        <dbReference type="ChEBI" id="CHEBI:15377"/>
        <dbReference type="ChEBI" id="CHEBI:30089"/>
        <dbReference type="ChEBI" id="CHEBI:57762"/>
        <dbReference type="ChEBI" id="CHEBI:133716"/>
    </reaction>
    <physiologicalReaction direction="left-to-right" evidence="6">
        <dbReference type="Rhea" id="RHEA:81124"/>
    </physiologicalReaction>
</comment>
<feature type="binding site" evidence="11">
    <location>
        <position position="169"/>
    </location>
    <ligand>
        <name>a divalent metal cation</name>
        <dbReference type="ChEBI" id="CHEBI:60240"/>
        <label>1</label>
    </ligand>
</feature>
<comment type="similarity">
    <text evidence="12">Belongs to the metallo-dependent hydrolases superfamily. Phosphotriesterase family.</text>
</comment>
<comment type="catalytic activity">
    <reaction evidence="3">
        <text>N-acetyl-L-isoleucine + H2O = L-isoleucine + acetate</text>
        <dbReference type="Rhea" id="RHEA:81119"/>
        <dbReference type="ChEBI" id="CHEBI:15377"/>
        <dbReference type="ChEBI" id="CHEBI:30089"/>
        <dbReference type="ChEBI" id="CHEBI:58045"/>
        <dbReference type="ChEBI" id="CHEBI:133735"/>
    </reaction>
    <physiologicalReaction direction="left-to-right" evidence="3">
        <dbReference type="Rhea" id="RHEA:81120"/>
    </physiologicalReaction>
</comment>
<evidence type="ECO:0000313" key="13">
    <source>
        <dbReference type="EMBL" id="TWW73763.1"/>
    </source>
</evidence>
<feature type="binding site" evidence="11">
    <location>
        <position position="26"/>
    </location>
    <ligand>
        <name>a divalent metal cation</name>
        <dbReference type="ChEBI" id="CHEBI:60240"/>
        <label>1</label>
    </ligand>
</feature>
<dbReference type="InterPro" id="IPR032466">
    <property type="entry name" value="Metal_Hydrolase"/>
</dbReference>
<comment type="cofactor">
    <cofactor evidence="11">
        <name>a divalent metal cation</name>
        <dbReference type="ChEBI" id="CHEBI:60240"/>
    </cofactor>
    <text evidence="11">Binds 2 divalent metal cations per subunit.</text>
</comment>
<evidence type="ECO:0000256" key="1">
    <source>
        <dbReference type="ARBA" id="ARBA00022723"/>
    </source>
</evidence>
<dbReference type="InterPro" id="IPR017947">
    <property type="entry name" value="AryldialkylPase_Zn-BS"/>
</dbReference>
<feature type="binding site" evidence="11">
    <location>
        <position position="169"/>
    </location>
    <ligand>
        <name>a divalent metal cation</name>
        <dbReference type="ChEBI" id="CHEBI:60240"/>
        <label>2</label>
    </ligand>
</feature>
<keyword evidence="2" id="KW-0378">Hydrolase</keyword>
<dbReference type="InterPro" id="IPR001559">
    <property type="entry name" value="Phosphotriesterase"/>
</dbReference>
<evidence type="ECO:0000256" key="5">
    <source>
        <dbReference type="ARBA" id="ARBA00048249"/>
    </source>
</evidence>
<dbReference type="GO" id="GO:0016788">
    <property type="term" value="F:hydrolase activity, acting on ester bonds"/>
    <property type="evidence" value="ECO:0007669"/>
    <property type="project" value="InterPro"/>
</dbReference>